<feature type="binding site" evidence="9">
    <location>
        <position position="92"/>
    </location>
    <ligand>
        <name>Mg(2+)</name>
        <dbReference type="ChEBI" id="CHEBI:18420"/>
        <label>1</label>
    </ligand>
</feature>
<feature type="binding site" evidence="9">
    <location>
        <position position="226"/>
    </location>
    <ligand>
        <name>Mg(2+)</name>
        <dbReference type="ChEBI" id="CHEBI:18420"/>
        <label>2</label>
    </ligand>
</feature>
<dbReference type="PANTHER" id="PTHR43285:SF2">
    <property type="entry name" value="ANTHRANILATE PHOSPHORIBOSYLTRANSFERASE"/>
    <property type="match status" value="1"/>
</dbReference>
<accession>A0A1I6TZD1</accession>
<keyword evidence="9" id="KW-0479">Metal-binding</keyword>
<comment type="pathway">
    <text evidence="1 9">Amino-acid biosynthesis; L-tryptophan biosynthesis; L-tryptophan from chorismate: step 2/5.</text>
</comment>
<reference evidence="13" key="1">
    <citation type="submission" date="2016-10" db="EMBL/GenBank/DDBJ databases">
        <authorList>
            <person name="Varghese N."/>
            <person name="Submissions S."/>
        </authorList>
    </citation>
    <scope>NUCLEOTIDE SEQUENCE [LARGE SCALE GENOMIC DNA]</scope>
    <source>
        <strain evidence="13">DSM 45789</strain>
    </source>
</reference>
<dbReference type="NCBIfam" id="TIGR01245">
    <property type="entry name" value="trpD"/>
    <property type="match status" value="1"/>
</dbReference>
<dbReference type="InterPro" id="IPR005940">
    <property type="entry name" value="Anthranilate_Pribosyl_Tfrase"/>
</dbReference>
<keyword evidence="6 9" id="KW-0057">Aromatic amino acid biosynthesis</keyword>
<dbReference type="GO" id="GO:0005829">
    <property type="term" value="C:cytosol"/>
    <property type="evidence" value="ECO:0007669"/>
    <property type="project" value="TreeGrafter"/>
</dbReference>
<dbReference type="InterPro" id="IPR036320">
    <property type="entry name" value="Glycosyl_Trfase_fam3_N_dom_sf"/>
</dbReference>
<sequence>MVKQYLATLVDGKDLSQQESSQLLRAMMEGELSAAQGGAVLTALRMKGETVNELAGLAMVMREKALRLPPIDSEAVDTCGTGGDGGRTFNISTAAAIVAAAAGVKVAKHGNRAVTGKSGSADVLEALGVDIQQNAEGAAEALKQKGICFLFAPLFHRAMKHVMPIRKELGFRTCFNLLGPLANPAGVKRQLVGVYDPALTEPVAKVLQLLNTEQAMVVAGMDGIDEISVTGETQVSELKNGKVTTYRITPEKLGLNRSNLSDLAGGDAKRNAQIIKEVFQGSAGPQRDVIVANAGAVISIAGLANGMEEGIQLAGKAIDSGEALAKLKDMRGFQEQFQEEISHVS</sequence>
<comment type="catalytic activity">
    <reaction evidence="7 9">
        <text>N-(5-phospho-beta-D-ribosyl)anthranilate + diphosphate = 5-phospho-alpha-D-ribose 1-diphosphate + anthranilate</text>
        <dbReference type="Rhea" id="RHEA:11768"/>
        <dbReference type="ChEBI" id="CHEBI:16567"/>
        <dbReference type="ChEBI" id="CHEBI:18277"/>
        <dbReference type="ChEBI" id="CHEBI:33019"/>
        <dbReference type="ChEBI" id="CHEBI:58017"/>
        <dbReference type="EC" id="2.4.2.18"/>
    </reaction>
</comment>
<name>A0A1I6TZD1_9BACL</name>
<proteinExistence type="inferred from homology"/>
<dbReference type="Proteomes" id="UP000198660">
    <property type="component" value="Unassembled WGS sequence"/>
</dbReference>
<keyword evidence="2 9" id="KW-0028">Amino-acid biosynthesis</keyword>
<keyword evidence="3 9" id="KW-0328">Glycosyltransferase</keyword>
<dbReference type="Pfam" id="PF02885">
    <property type="entry name" value="Glycos_trans_3N"/>
    <property type="match status" value="1"/>
</dbReference>
<comment type="function">
    <text evidence="9">Catalyzes the transfer of the phosphoribosyl group of 5-phosphorylribose-1-pyrophosphate (PRPP) to anthranilate to yield N-(5'-phosphoribosyl)-anthranilate (PRA).</text>
</comment>
<comment type="subunit">
    <text evidence="9">Homodimer.</text>
</comment>
<feature type="domain" description="Glycosyl transferase family 3" evidence="10">
    <location>
        <begin position="74"/>
        <end position="324"/>
    </location>
</feature>
<dbReference type="UniPathway" id="UPA00035">
    <property type="reaction ID" value="UER00041"/>
</dbReference>
<feature type="binding site" evidence="9">
    <location>
        <position position="80"/>
    </location>
    <ligand>
        <name>anthranilate</name>
        <dbReference type="ChEBI" id="CHEBI:16567"/>
        <label>1</label>
    </ligand>
</feature>
<dbReference type="FunFam" id="3.40.1030.10:FF:000002">
    <property type="entry name" value="Anthranilate phosphoribosyltransferase"/>
    <property type="match status" value="1"/>
</dbReference>
<feature type="domain" description="Glycosyl transferase family 3 N-terminal" evidence="11">
    <location>
        <begin position="3"/>
        <end position="65"/>
    </location>
</feature>
<evidence type="ECO:0000256" key="8">
    <source>
        <dbReference type="ARBA" id="ARBA00061188"/>
    </source>
</evidence>
<feature type="binding site" evidence="9">
    <location>
        <position position="111"/>
    </location>
    <ligand>
        <name>anthranilate</name>
        <dbReference type="ChEBI" id="CHEBI:16567"/>
        <label>1</label>
    </ligand>
</feature>
<evidence type="ECO:0000313" key="12">
    <source>
        <dbReference type="EMBL" id="SFS94546.1"/>
    </source>
</evidence>
<feature type="binding site" evidence="9">
    <location>
        <position position="120"/>
    </location>
    <ligand>
        <name>5-phospho-alpha-D-ribose 1-diphosphate</name>
        <dbReference type="ChEBI" id="CHEBI:58017"/>
    </ligand>
</feature>
<evidence type="ECO:0000313" key="13">
    <source>
        <dbReference type="Proteomes" id="UP000198660"/>
    </source>
</evidence>
<dbReference type="RefSeq" id="WP_091838640.1">
    <property type="nucleotide sequence ID" value="NZ_FPAA01000012.1"/>
</dbReference>
<dbReference type="InterPro" id="IPR000312">
    <property type="entry name" value="Glycosyl_Trfase_fam3"/>
</dbReference>
<feature type="binding site" evidence="9">
    <location>
        <position position="225"/>
    </location>
    <ligand>
        <name>Mg(2+)</name>
        <dbReference type="ChEBI" id="CHEBI:18420"/>
        <label>2</label>
    </ligand>
</feature>
<dbReference type="SUPFAM" id="SSF47648">
    <property type="entry name" value="Nucleoside phosphorylase/phosphoribosyltransferase N-terminal domain"/>
    <property type="match status" value="1"/>
</dbReference>
<dbReference type="HAMAP" id="MF_00211">
    <property type="entry name" value="TrpD"/>
    <property type="match status" value="1"/>
</dbReference>
<feature type="binding site" evidence="9">
    <location>
        <begin position="83"/>
        <end position="84"/>
    </location>
    <ligand>
        <name>5-phospho-alpha-D-ribose 1-diphosphate</name>
        <dbReference type="ChEBI" id="CHEBI:58017"/>
    </ligand>
</feature>
<keyword evidence="13" id="KW-1185">Reference proteome</keyword>
<dbReference type="InterPro" id="IPR035902">
    <property type="entry name" value="Nuc_phospho_transferase"/>
</dbReference>
<comment type="similarity">
    <text evidence="8">In the C-terminal section; belongs to the anthranilate phosphoribosyltransferase family.</text>
</comment>
<dbReference type="OrthoDB" id="9806430at2"/>
<protein>
    <recommendedName>
        <fullName evidence="9">Anthranilate phosphoribosyltransferase</fullName>
        <ecNumber evidence="9">2.4.2.18</ecNumber>
    </recommendedName>
</protein>
<evidence type="ECO:0000256" key="3">
    <source>
        <dbReference type="ARBA" id="ARBA00022676"/>
    </source>
</evidence>
<keyword evidence="9" id="KW-0460">Magnesium</keyword>
<keyword evidence="5 9" id="KW-0822">Tryptophan biosynthesis</keyword>
<dbReference type="AlphaFoldDB" id="A0A1I6TZD1"/>
<dbReference type="Pfam" id="PF00591">
    <property type="entry name" value="Glycos_transf_3"/>
    <property type="match status" value="1"/>
</dbReference>
<feature type="binding site" evidence="9">
    <location>
        <position position="88"/>
    </location>
    <ligand>
        <name>5-phospho-alpha-D-ribose 1-diphosphate</name>
        <dbReference type="ChEBI" id="CHEBI:58017"/>
    </ligand>
</feature>
<dbReference type="InterPro" id="IPR017459">
    <property type="entry name" value="Glycosyl_Trfase_fam3_N_dom"/>
</dbReference>
<evidence type="ECO:0000259" key="10">
    <source>
        <dbReference type="Pfam" id="PF00591"/>
    </source>
</evidence>
<evidence type="ECO:0000256" key="1">
    <source>
        <dbReference type="ARBA" id="ARBA00004907"/>
    </source>
</evidence>
<feature type="binding site" evidence="9">
    <location>
        <position position="166"/>
    </location>
    <ligand>
        <name>anthranilate</name>
        <dbReference type="ChEBI" id="CHEBI:16567"/>
        <label>2</label>
    </ligand>
</feature>
<dbReference type="PANTHER" id="PTHR43285">
    <property type="entry name" value="ANTHRANILATE PHOSPHORIBOSYLTRANSFERASE"/>
    <property type="match status" value="1"/>
</dbReference>
<gene>
    <name evidence="9" type="primary">trpD</name>
    <name evidence="12" type="ORF">SAMN05444972_11245</name>
</gene>
<keyword evidence="4 9" id="KW-0808">Transferase</keyword>
<evidence type="ECO:0000256" key="6">
    <source>
        <dbReference type="ARBA" id="ARBA00023141"/>
    </source>
</evidence>
<dbReference type="GO" id="GO:0000287">
    <property type="term" value="F:magnesium ion binding"/>
    <property type="evidence" value="ECO:0007669"/>
    <property type="project" value="UniProtKB-UniRule"/>
</dbReference>
<feature type="binding site" evidence="9">
    <location>
        <begin position="90"/>
        <end position="93"/>
    </location>
    <ligand>
        <name>5-phospho-alpha-D-ribose 1-diphosphate</name>
        <dbReference type="ChEBI" id="CHEBI:58017"/>
    </ligand>
</feature>
<comment type="caution">
    <text evidence="9">Lacks conserved residue(s) required for the propagation of feature annotation.</text>
</comment>
<dbReference type="GO" id="GO:0000162">
    <property type="term" value="P:L-tryptophan biosynthetic process"/>
    <property type="evidence" value="ECO:0007669"/>
    <property type="project" value="UniProtKB-UniRule"/>
</dbReference>
<comment type="cofactor">
    <cofactor evidence="9">
        <name>Mg(2+)</name>
        <dbReference type="ChEBI" id="CHEBI:18420"/>
    </cofactor>
    <text evidence="9">Binds 2 magnesium ions per monomer.</text>
</comment>
<dbReference type="Gene3D" id="3.40.1030.10">
    <property type="entry name" value="Nucleoside phosphorylase/phosphoribosyltransferase catalytic domain"/>
    <property type="match status" value="1"/>
</dbReference>
<dbReference type="EC" id="2.4.2.18" evidence="9"/>
<dbReference type="GO" id="GO:0004048">
    <property type="term" value="F:anthranilate phosphoribosyltransferase activity"/>
    <property type="evidence" value="ECO:0007669"/>
    <property type="project" value="UniProtKB-UniRule"/>
</dbReference>
<comment type="similarity">
    <text evidence="9">Belongs to the anthranilate phosphoribosyltransferase family.</text>
</comment>
<evidence type="ECO:0000259" key="11">
    <source>
        <dbReference type="Pfam" id="PF02885"/>
    </source>
</evidence>
<evidence type="ECO:0000256" key="4">
    <source>
        <dbReference type="ARBA" id="ARBA00022679"/>
    </source>
</evidence>
<evidence type="ECO:0000256" key="5">
    <source>
        <dbReference type="ARBA" id="ARBA00022822"/>
    </source>
</evidence>
<evidence type="ECO:0000256" key="9">
    <source>
        <dbReference type="HAMAP-Rule" id="MF_00211"/>
    </source>
</evidence>
<feature type="binding site" evidence="9">
    <location>
        <position position="80"/>
    </location>
    <ligand>
        <name>5-phospho-alpha-D-ribose 1-diphosphate</name>
        <dbReference type="ChEBI" id="CHEBI:58017"/>
    </ligand>
</feature>
<dbReference type="EMBL" id="FPAA01000012">
    <property type="protein sequence ID" value="SFS94546.1"/>
    <property type="molecule type" value="Genomic_DNA"/>
</dbReference>
<organism evidence="12 13">
    <name type="scientific">Marininema halotolerans</name>
    <dbReference type="NCBI Taxonomy" id="1155944"/>
    <lineage>
        <taxon>Bacteria</taxon>
        <taxon>Bacillati</taxon>
        <taxon>Bacillota</taxon>
        <taxon>Bacilli</taxon>
        <taxon>Bacillales</taxon>
        <taxon>Thermoactinomycetaceae</taxon>
        <taxon>Marininema</taxon>
    </lineage>
</organism>
<evidence type="ECO:0000256" key="2">
    <source>
        <dbReference type="ARBA" id="ARBA00022605"/>
    </source>
</evidence>
<dbReference type="SUPFAM" id="SSF52418">
    <property type="entry name" value="Nucleoside phosphorylase/phosphoribosyltransferase catalytic domain"/>
    <property type="match status" value="1"/>
</dbReference>
<evidence type="ECO:0000256" key="7">
    <source>
        <dbReference type="ARBA" id="ARBA00052328"/>
    </source>
</evidence>
<feature type="binding site" evidence="9">
    <location>
        <begin position="108"/>
        <end position="116"/>
    </location>
    <ligand>
        <name>5-phospho-alpha-D-ribose 1-diphosphate</name>
        <dbReference type="ChEBI" id="CHEBI:58017"/>
    </ligand>
</feature>
<feature type="binding site" evidence="9">
    <location>
        <position position="226"/>
    </location>
    <ligand>
        <name>Mg(2+)</name>
        <dbReference type="ChEBI" id="CHEBI:18420"/>
        <label>1</label>
    </ligand>
</feature>
<dbReference type="Gene3D" id="1.20.970.10">
    <property type="entry name" value="Transferase, Pyrimidine Nucleoside Phosphorylase, Chain C"/>
    <property type="match status" value="1"/>
</dbReference>